<dbReference type="Proteomes" id="UP000247702">
    <property type="component" value="Unassembled WGS sequence"/>
</dbReference>
<dbReference type="OrthoDB" id="2305680at2759"/>
<proteinExistence type="predicted"/>
<dbReference type="EMBL" id="BLAL01000034">
    <property type="protein sequence ID" value="GES78205.1"/>
    <property type="molecule type" value="Genomic_DNA"/>
</dbReference>
<keyword evidence="3" id="KW-1185">Reference proteome</keyword>
<evidence type="ECO:0000313" key="1">
    <source>
        <dbReference type="EMBL" id="GBC06665.1"/>
    </source>
</evidence>
<evidence type="ECO:0000313" key="2">
    <source>
        <dbReference type="EMBL" id="GES78205.1"/>
    </source>
</evidence>
<comment type="caution">
    <text evidence="1">The sequence shown here is derived from an EMBL/GenBank/DDBJ whole genome shotgun (WGS) entry which is preliminary data.</text>
</comment>
<reference evidence="2" key="2">
    <citation type="submission" date="2019-10" db="EMBL/GenBank/DDBJ databases">
        <title>Conservation and host-specific expression of non-tandemly repeated heterogenous ribosome RNA gene in arbuscular mycorrhizal fungi.</title>
        <authorList>
            <person name="Maeda T."/>
            <person name="Kobayashi Y."/>
            <person name="Nakagawa T."/>
            <person name="Ezawa T."/>
            <person name="Yamaguchi K."/>
            <person name="Bino T."/>
            <person name="Nishimoto Y."/>
            <person name="Shigenobu S."/>
            <person name="Kawaguchi M."/>
        </authorList>
    </citation>
    <scope>NUCLEOTIDE SEQUENCE</scope>
    <source>
        <strain evidence="2">HR1</strain>
    </source>
</reference>
<gene>
    <name evidence="2" type="ORF">RCL2_000551900</name>
    <name evidence="1" type="ORF">RclHR1_00070032</name>
</gene>
<name>A0A2Z6S729_9GLOM</name>
<sequence>MCKKLRCLYSFDEDTFEKQIIVLKPNYEFVTWALPDTSSGLNSVQLFKQHYLEALGEDLQVNSEMDAEIIEAWNCSDMQVREEYGKLCSLQDSSFTNNLYLVISFDSQIYKNYKAIKGFCIFRALTQIHYHNVLTAGKTSTKSIDRIFKTRPENMVTVLNYNDEEVESMEINNYANQGNEEILHILVRWKFNGKKNLNNQLYYDFRILYRQSKRVSSTREMNIKPILIIMVAGSYTVIL</sequence>
<accession>A0A2Z6S729</accession>
<evidence type="ECO:0000313" key="3">
    <source>
        <dbReference type="Proteomes" id="UP000247702"/>
    </source>
</evidence>
<dbReference type="AlphaFoldDB" id="A0A2Z6S729"/>
<dbReference type="Proteomes" id="UP000615446">
    <property type="component" value="Unassembled WGS sequence"/>
</dbReference>
<dbReference type="EMBL" id="BEXD01004092">
    <property type="protein sequence ID" value="GBC06665.1"/>
    <property type="molecule type" value="Genomic_DNA"/>
</dbReference>
<reference evidence="1 3" key="1">
    <citation type="submission" date="2017-11" db="EMBL/GenBank/DDBJ databases">
        <title>The genome of Rhizophagus clarus HR1 reveals common genetic basis of auxotrophy among arbuscular mycorrhizal fungi.</title>
        <authorList>
            <person name="Kobayashi Y."/>
        </authorList>
    </citation>
    <scope>NUCLEOTIDE SEQUENCE [LARGE SCALE GENOMIC DNA]</scope>
    <source>
        <strain evidence="1 3">HR1</strain>
    </source>
</reference>
<protein>
    <submittedName>
        <fullName evidence="1">Uncharacterized protein</fullName>
    </submittedName>
</protein>
<organism evidence="1 3">
    <name type="scientific">Rhizophagus clarus</name>
    <dbReference type="NCBI Taxonomy" id="94130"/>
    <lineage>
        <taxon>Eukaryota</taxon>
        <taxon>Fungi</taxon>
        <taxon>Fungi incertae sedis</taxon>
        <taxon>Mucoromycota</taxon>
        <taxon>Glomeromycotina</taxon>
        <taxon>Glomeromycetes</taxon>
        <taxon>Glomerales</taxon>
        <taxon>Glomeraceae</taxon>
        <taxon>Rhizophagus</taxon>
    </lineage>
</organism>